<dbReference type="EMBL" id="CP001778">
    <property type="protein sequence ID" value="ADD41304.1"/>
    <property type="molecule type" value="Genomic_DNA"/>
</dbReference>
<keyword evidence="1" id="KW-0472">Membrane</keyword>
<reference evidence="2 3" key="1">
    <citation type="journal article" date="2009" name="Stand. Genomic Sci.">
        <title>Complete genome sequence of Stackebrandtia nassauensis type strain (LLR-40K-21).</title>
        <authorList>
            <person name="Munk C."/>
            <person name="Lapidus A."/>
            <person name="Copeland A."/>
            <person name="Jando M."/>
            <person name="Mayilraj S."/>
            <person name="Glavina Del Rio T."/>
            <person name="Nolan M."/>
            <person name="Chen F."/>
            <person name="Lucas S."/>
            <person name="Tice H."/>
            <person name="Cheng J.F."/>
            <person name="Han C."/>
            <person name="Detter J.C."/>
            <person name="Bruce D."/>
            <person name="Goodwin L."/>
            <person name="Chain P."/>
            <person name="Pitluck S."/>
            <person name="Goker M."/>
            <person name="Ovchinikova G."/>
            <person name="Pati A."/>
            <person name="Ivanova N."/>
            <person name="Mavromatis K."/>
            <person name="Chen A."/>
            <person name="Palaniappan K."/>
            <person name="Land M."/>
            <person name="Hauser L."/>
            <person name="Chang Y.J."/>
            <person name="Jeffries C.D."/>
            <person name="Bristow J."/>
            <person name="Eisen J.A."/>
            <person name="Markowitz V."/>
            <person name="Hugenholtz P."/>
            <person name="Kyrpides N.C."/>
            <person name="Klenk H.P."/>
        </authorList>
    </citation>
    <scope>NUCLEOTIDE SEQUENCE [LARGE SCALE GENOMIC DNA]</scope>
    <source>
        <strain evidence="3">DSM 44728 / CIP 108903 / NRRL B-16338 / NBRC 102104 / LLR-40K-21</strain>
    </source>
</reference>
<dbReference type="Proteomes" id="UP000000844">
    <property type="component" value="Chromosome"/>
</dbReference>
<proteinExistence type="predicted"/>
<dbReference type="AlphaFoldDB" id="D3PWE7"/>
<protein>
    <submittedName>
        <fullName evidence="2">Uncharacterized protein</fullName>
    </submittedName>
</protein>
<keyword evidence="1" id="KW-0812">Transmembrane</keyword>
<dbReference type="STRING" id="446470.Snas_1601"/>
<evidence type="ECO:0000256" key="1">
    <source>
        <dbReference type="SAM" id="Phobius"/>
    </source>
</evidence>
<sequence>MSALDRRTRILLGVGIGVVVLMVAAFGGVRLLTGATVDNAVAKFQPRYDSLRDKLTEVPGLLAKSELDKNSCSESRPKFHYVAADAGSDTKPDGNAEILMEPQTEHPDALIDYREHFGFGGSTLLEGLRLTGPKGYGGTGQFTLPSNAHPNGLAARLKNGADTRYLVVLRETGYTPPETGIDGDGGVSISAGFSGSVELDGYVVDLKAMTVDCRVTVDTPTPGGSLKYAKGQNPDEVLFERIQEDTGDTLARELERVTDGAAATPPTRGSTCGDADGDVVTAMCL</sequence>
<evidence type="ECO:0000313" key="3">
    <source>
        <dbReference type="Proteomes" id="UP000000844"/>
    </source>
</evidence>
<feature type="transmembrane region" description="Helical" evidence="1">
    <location>
        <begin position="12"/>
        <end position="32"/>
    </location>
</feature>
<keyword evidence="3" id="KW-1185">Reference proteome</keyword>
<accession>D3PWE7</accession>
<gene>
    <name evidence="2" type="ordered locus">Snas_1601</name>
</gene>
<organism evidence="2 3">
    <name type="scientific">Stackebrandtia nassauensis (strain DSM 44728 / CIP 108903 / NRRL B-16338 / NBRC 102104 / LLR-40K-21)</name>
    <dbReference type="NCBI Taxonomy" id="446470"/>
    <lineage>
        <taxon>Bacteria</taxon>
        <taxon>Bacillati</taxon>
        <taxon>Actinomycetota</taxon>
        <taxon>Actinomycetes</taxon>
        <taxon>Glycomycetales</taxon>
        <taxon>Glycomycetaceae</taxon>
        <taxon>Stackebrandtia</taxon>
    </lineage>
</organism>
<evidence type="ECO:0000313" key="2">
    <source>
        <dbReference type="EMBL" id="ADD41304.1"/>
    </source>
</evidence>
<dbReference type="KEGG" id="sna:Snas_1601"/>
<name>D3PWE7_STANL</name>
<dbReference type="HOGENOM" id="CLU_976296_0_0_11"/>
<keyword evidence="1" id="KW-1133">Transmembrane helix</keyword>